<gene>
    <name evidence="1" type="ORF">FLJC2902T_05730</name>
</gene>
<protein>
    <recommendedName>
        <fullName evidence="3">DUF2480 family protein</fullName>
    </recommendedName>
</protein>
<dbReference type="AlphaFoldDB" id="V6SUE2"/>
<dbReference type="Proteomes" id="UP000018004">
    <property type="component" value="Unassembled WGS sequence"/>
</dbReference>
<evidence type="ECO:0000313" key="1">
    <source>
        <dbReference type="EMBL" id="ESU30079.1"/>
    </source>
</evidence>
<proteinExistence type="predicted"/>
<dbReference type="EMBL" id="AVGG01000001">
    <property type="protein sequence ID" value="ESU30079.1"/>
    <property type="molecule type" value="Genomic_DNA"/>
</dbReference>
<organism evidence="1 2">
    <name type="scientific">Flavobacterium limnosediminis JC2902</name>
    <dbReference type="NCBI Taxonomy" id="1341181"/>
    <lineage>
        <taxon>Bacteria</taxon>
        <taxon>Pseudomonadati</taxon>
        <taxon>Bacteroidota</taxon>
        <taxon>Flavobacteriia</taxon>
        <taxon>Flavobacteriales</taxon>
        <taxon>Flavobacteriaceae</taxon>
        <taxon>Flavobacterium</taxon>
    </lineage>
</organism>
<comment type="caution">
    <text evidence="1">The sequence shown here is derived from an EMBL/GenBank/DDBJ whole genome shotgun (WGS) entry which is preliminary data.</text>
</comment>
<dbReference type="STRING" id="1341181.FLJC2902T_05730"/>
<keyword evidence="2" id="KW-1185">Reference proteome</keyword>
<dbReference type="eggNOG" id="ENOG502ZBK6">
    <property type="taxonomic scope" value="Bacteria"/>
</dbReference>
<dbReference type="InterPro" id="IPR018914">
    <property type="entry name" value="DUF2480"/>
</dbReference>
<reference evidence="1 2" key="1">
    <citation type="submission" date="2013-08" db="EMBL/GenBank/DDBJ databases">
        <title>Flavobacterium limnosediminis JC2902 genome sequencing.</title>
        <authorList>
            <person name="Lee K."/>
            <person name="Yi H."/>
            <person name="Park S."/>
            <person name="Chun J."/>
        </authorList>
    </citation>
    <scope>NUCLEOTIDE SEQUENCE [LARGE SCALE GENOMIC DNA]</scope>
    <source>
        <strain evidence="1 2">JC2902</strain>
    </source>
</reference>
<dbReference type="RefSeq" id="WP_023578255.1">
    <property type="nucleotide sequence ID" value="NZ_AVGG01000001.1"/>
</dbReference>
<accession>V6SUE2</accession>
<dbReference type="OrthoDB" id="9803040at2"/>
<dbReference type="PATRIC" id="fig|1341181.4.peg.569"/>
<evidence type="ECO:0000313" key="2">
    <source>
        <dbReference type="Proteomes" id="UP000018004"/>
    </source>
</evidence>
<evidence type="ECO:0008006" key="3">
    <source>
        <dbReference type="Google" id="ProtNLM"/>
    </source>
</evidence>
<sequence>MDEIVNRVANSALQVFDLEDYFPKQPIVELDISQWLFGGFILKETEFRDQLKQHDWTQYKEAYVTLYCSEDAILPAWAFALVSVYLQPYALKTVNGTKKELLLSLYQETLDTVDYSPFQDKPVILKGCSNKPVPQEAYVLAIQKLVPFAKSIMFGEACSAVPLYKKK</sequence>
<name>V6SUE2_9FLAO</name>
<dbReference type="Pfam" id="PF10652">
    <property type="entry name" value="DUF2480"/>
    <property type="match status" value="1"/>
</dbReference>